<dbReference type="InterPro" id="IPR001579">
    <property type="entry name" value="Glyco_hydro_18_chit_AS"/>
</dbReference>
<dbReference type="AlphaFoldDB" id="A0A9P6EDL1"/>
<feature type="domain" description="GH18" evidence="10">
    <location>
        <begin position="54"/>
        <end position="433"/>
    </location>
</feature>
<keyword evidence="3" id="KW-0146">Chitin degradation</keyword>
<comment type="caution">
    <text evidence="11">The sequence shown here is derived from an EMBL/GenBank/DDBJ whole genome shotgun (WGS) entry which is preliminary data.</text>
</comment>
<dbReference type="GO" id="GO:0005576">
    <property type="term" value="C:extracellular region"/>
    <property type="evidence" value="ECO:0007669"/>
    <property type="project" value="TreeGrafter"/>
</dbReference>
<dbReference type="InterPro" id="IPR017853">
    <property type="entry name" value="GH"/>
</dbReference>
<dbReference type="GO" id="GO:0006032">
    <property type="term" value="P:chitin catabolic process"/>
    <property type="evidence" value="ECO:0007669"/>
    <property type="project" value="UniProtKB-KW"/>
</dbReference>
<keyword evidence="6" id="KW-0624">Polysaccharide degradation</keyword>
<feature type="chain" id="PRO_5040469038" evidence="9">
    <location>
        <begin position="28"/>
        <end position="439"/>
    </location>
</feature>
<evidence type="ECO:0000256" key="1">
    <source>
        <dbReference type="ARBA" id="ARBA00000822"/>
    </source>
</evidence>
<dbReference type="InterPro" id="IPR029070">
    <property type="entry name" value="Chitinase_insertion_sf"/>
</dbReference>
<dbReference type="GO" id="GO:0000272">
    <property type="term" value="P:polysaccharide catabolic process"/>
    <property type="evidence" value="ECO:0007669"/>
    <property type="project" value="UniProtKB-KW"/>
</dbReference>
<dbReference type="GO" id="GO:0008843">
    <property type="term" value="F:endochitinase activity"/>
    <property type="evidence" value="ECO:0007669"/>
    <property type="project" value="UniProtKB-EC"/>
</dbReference>
<dbReference type="PANTHER" id="PTHR11177">
    <property type="entry name" value="CHITINASE"/>
    <property type="match status" value="1"/>
</dbReference>
<dbReference type="Gene3D" id="3.10.50.10">
    <property type="match status" value="1"/>
</dbReference>
<evidence type="ECO:0000256" key="3">
    <source>
        <dbReference type="ARBA" id="ARBA00023024"/>
    </source>
</evidence>
<accession>A0A9P6EDL1</accession>
<dbReference type="InterPro" id="IPR050314">
    <property type="entry name" value="Glycosyl_Hydrlase_18"/>
</dbReference>
<dbReference type="EMBL" id="MU157861">
    <property type="protein sequence ID" value="KAF9527486.1"/>
    <property type="molecule type" value="Genomic_DNA"/>
</dbReference>
<proteinExistence type="inferred from homology"/>
<keyword evidence="4" id="KW-0119">Carbohydrate metabolism</keyword>
<evidence type="ECO:0000256" key="5">
    <source>
        <dbReference type="ARBA" id="ARBA00023295"/>
    </source>
</evidence>
<evidence type="ECO:0000259" key="10">
    <source>
        <dbReference type="PROSITE" id="PS51910"/>
    </source>
</evidence>
<dbReference type="PROSITE" id="PS51910">
    <property type="entry name" value="GH18_2"/>
    <property type="match status" value="1"/>
</dbReference>
<dbReference type="GO" id="GO:0008061">
    <property type="term" value="F:chitin binding"/>
    <property type="evidence" value="ECO:0007669"/>
    <property type="project" value="InterPro"/>
</dbReference>
<gene>
    <name evidence="11" type="ORF">CPB83DRAFT_398193</name>
</gene>
<comment type="similarity">
    <text evidence="8">Belongs to the glycosyl hydrolase 18 family.</text>
</comment>
<keyword evidence="12" id="KW-1185">Reference proteome</keyword>
<evidence type="ECO:0000256" key="7">
    <source>
        <dbReference type="RuleBase" id="RU000489"/>
    </source>
</evidence>
<organism evidence="11 12">
    <name type="scientific">Crepidotus variabilis</name>
    <dbReference type="NCBI Taxonomy" id="179855"/>
    <lineage>
        <taxon>Eukaryota</taxon>
        <taxon>Fungi</taxon>
        <taxon>Dikarya</taxon>
        <taxon>Basidiomycota</taxon>
        <taxon>Agaricomycotina</taxon>
        <taxon>Agaricomycetes</taxon>
        <taxon>Agaricomycetidae</taxon>
        <taxon>Agaricales</taxon>
        <taxon>Agaricineae</taxon>
        <taxon>Crepidotaceae</taxon>
        <taxon>Crepidotus</taxon>
    </lineage>
</organism>
<evidence type="ECO:0000313" key="11">
    <source>
        <dbReference type="EMBL" id="KAF9527486.1"/>
    </source>
</evidence>
<dbReference type="Gene3D" id="3.20.20.80">
    <property type="entry name" value="Glycosidases"/>
    <property type="match status" value="1"/>
</dbReference>
<dbReference type="PANTHER" id="PTHR11177:SF317">
    <property type="entry name" value="CHITINASE 12-RELATED"/>
    <property type="match status" value="1"/>
</dbReference>
<dbReference type="SUPFAM" id="SSF54556">
    <property type="entry name" value="Chitinase insertion domain"/>
    <property type="match status" value="1"/>
</dbReference>
<dbReference type="Proteomes" id="UP000807306">
    <property type="component" value="Unassembled WGS sequence"/>
</dbReference>
<dbReference type="Pfam" id="PF00704">
    <property type="entry name" value="Glyco_hydro_18"/>
    <property type="match status" value="1"/>
</dbReference>
<evidence type="ECO:0000256" key="8">
    <source>
        <dbReference type="RuleBase" id="RU004453"/>
    </source>
</evidence>
<evidence type="ECO:0000256" key="6">
    <source>
        <dbReference type="ARBA" id="ARBA00023326"/>
    </source>
</evidence>
<evidence type="ECO:0000313" key="12">
    <source>
        <dbReference type="Proteomes" id="UP000807306"/>
    </source>
</evidence>
<keyword evidence="2 7" id="KW-0378">Hydrolase</keyword>
<evidence type="ECO:0000256" key="4">
    <source>
        <dbReference type="ARBA" id="ARBA00023277"/>
    </source>
</evidence>
<evidence type="ECO:0000256" key="9">
    <source>
        <dbReference type="SAM" id="SignalP"/>
    </source>
</evidence>
<dbReference type="OrthoDB" id="73875at2759"/>
<name>A0A9P6EDL1_9AGAR</name>
<sequence length="439" mass="45878">MHHASMMYSFILSLLAALSLFASVVLAAPHCSLTPPENLDTTPASSSANNDTEVVATGWYAAWLGKDLPPAQISWDKYSALTFAFATTTPDVNTIALDADSAALLPTFVQEAHKNGVQAHLSIGGWSGSIYYSSAVGSAANRTAFVKAVVGLAQKYSLDGIDFDWEYPGKQGIGCNGISTSDSANFLSFLQELKKDDTGSKLKLTSAVGIAPYVGMADVSPFAKVLDHIAIMNYDIWGSWSTGAGPNAPLDDSCAPQAEGSATSAVKAWTAAGFPASQIVLGVAAYGHSFFVANTAATDSTGELALYPAFDKAKQPAGDSDVGATYPTTDQCGNVISGPGGTFNFKAMITDGFLDTTGKAASGTTYRYDNCSQTPFVYQTSSQTLISYDDATSFAAKGKFINDKGLAGFAVWHIGGDSNNILLNAISDSMGIEQVCDDD</sequence>
<reference evidence="11" key="1">
    <citation type="submission" date="2020-11" db="EMBL/GenBank/DDBJ databases">
        <authorList>
            <consortium name="DOE Joint Genome Institute"/>
            <person name="Ahrendt S."/>
            <person name="Riley R."/>
            <person name="Andreopoulos W."/>
            <person name="Labutti K."/>
            <person name="Pangilinan J."/>
            <person name="Ruiz-Duenas F.J."/>
            <person name="Barrasa J.M."/>
            <person name="Sanchez-Garcia M."/>
            <person name="Camarero S."/>
            <person name="Miyauchi S."/>
            <person name="Serrano A."/>
            <person name="Linde D."/>
            <person name="Babiker R."/>
            <person name="Drula E."/>
            <person name="Ayuso-Fernandez I."/>
            <person name="Pacheco R."/>
            <person name="Padilla G."/>
            <person name="Ferreira P."/>
            <person name="Barriuso J."/>
            <person name="Kellner H."/>
            <person name="Castanera R."/>
            <person name="Alfaro M."/>
            <person name="Ramirez L."/>
            <person name="Pisabarro A.G."/>
            <person name="Kuo A."/>
            <person name="Tritt A."/>
            <person name="Lipzen A."/>
            <person name="He G."/>
            <person name="Yan M."/>
            <person name="Ng V."/>
            <person name="Cullen D."/>
            <person name="Martin F."/>
            <person name="Rosso M.-N."/>
            <person name="Henrissat B."/>
            <person name="Hibbett D."/>
            <person name="Martinez A.T."/>
            <person name="Grigoriev I.V."/>
        </authorList>
    </citation>
    <scope>NUCLEOTIDE SEQUENCE</scope>
    <source>
        <strain evidence="11">CBS 506.95</strain>
    </source>
</reference>
<evidence type="ECO:0000256" key="2">
    <source>
        <dbReference type="ARBA" id="ARBA00022801"/>
    </source>
</evidence>
<keyword evidence="9" id="KW-0732">Signal</keyword>
<protein>
    <submittedName>
        <fullName evidence="11">Glycoside hydrolase family 18 protein</fullName>
    </submittedName>
</protein>
<dbReference type="SUPFAM" id="SSF51445">
    <property type="entry name" value="(Trans)glycosidases"/>
    <property type="match status" value="1"/>
</dbReference>
<dbReference type="SMART" id="SM00636">
    <property type="entry name" value="Glyco_18"/>
    <property type="match status" value="1"/>
</dbReference>
<dbReference type="InterPro" id="IPR011583">
    <property type="entry name" value="Chitinase_II/V-like_cat"/>
</dbReference>
<feature type="signal peptide" evidence="9">
    <location>
        <begin position="1"/>
        <end position="27"/>
    </location>
</feature>
<keyword evidence="5 7" id="KW-0326">Glycosidase</keyword>
<comment type="catalytic activity">
    <reaction evidence="1">
        <text>Random endo-hydrolysis of N-acetyl-beta-D-glucosaminide (1-&gt;4)-beta-linkages in chitin and chitodextrins.</text>
        <dbReference type="EC" id="3.2.1.14"/>
    </reaction>
</comment>
<dbReference type="InterPro" id="IPR001223">
    <property type="entry name" value="Glyco_hydro18_cat"/>
</dbReference>
<dbReference type="PROSITE" id="PS01095">
    <property type="entry name" value="GH18_1"/>
    <property type="match status" value="1"/>
</dbReference>